<evidence type="ECO:0000313" key="1">
    <source>
        <dbReference type="EMBL" id="STY95108.1"/>
    </source>
</evidence>
<name>A0A378Q4J6_9GAMM</name>
<dbReference type="GO" id="GO:0016301">
    <property type="term" value="F:kinase activity"/>
    <property type="evidence" value="ECO:0007669"/>
    <property type="project" value="UniProtKB-KW"/>
</dbReference>
<keyword evidence="1" id="KW-0808">Transferase</keyword>
<keyword evidence="1" id="KW-0418">Kinase</keyword>
<gene>
    <name evidence="1" type="ORF">NCTC11091_00899</name>
</gene>
<evidence type="ECO:0000313" key="2">
    <source>
        <dbReference type="Proteomes" id="UP000255193"/>
    </source>
</evidence>
<proteinExistence type="predicted"/>
<dbReference type="InterPro" id="IPR027417">
    <property type="entry name" value="P-loop_NTPase"/>
</dbReference>
<accession>A0A378Q4J6</accession>
<dbReference type="AlphaFoldDB" id="A0A378Q4J6"/>
<reference evidence="1 2" key="1">
    <citation type="submission" date="2018-06" db="EMBL/GenBank/DDBJ databases">
        <authorList>
            <consortium name="Pathogen Informatics"/>
            <person name="Doyle S."/>
        </authorList>
    </citation>
    <scope>NUCLEOTIDE SEQUENCE [LARGE SCALE GENOMIC DNA]</scope>
    <source>
        <strain evidence="1 2">NCTC11091</strain>
    </source>
</reference>
<dbReference type="EMBL" id="UGQA01000001">
    <property type="protein sequence ID" value="STY95108.1"/>
    <property type="molecule type" value="Genomic_DNA"/>
</dbReference>
<organism evidence="1 2">
    <name type="scientific">Faucicola atlantae</name>
    <dbReference type="NCBI Taxonomy" id="34059"/>
    <lineage>
        <taxon>Bacteria</taxon>
        <taxon>Pseudomonadati</taxon>
        <taxon>Pseudomonadota</taxon>
        <taxon>Gammaproteobacteria</taxon>
        <taxon>Moraxellales</taxon>
        <taxon>Moraxellaceae</taxon>
        <taxon>Faucicola</taxon>
    </lineage>
</organism>
<dbReference type="Proteomes" id="UP000255193">
    <property type="component" value="Unassembled WGS sequence"/>
</dbReference>
<sequence length="214" mass="24230">MYIAIEGIKGVGKSTMVSHLDSILASALPLDGKTHTVLSPTRPMPSQHPLEMQYAINSNCDSYREMLYAERSNYHASCIDWQTDIILGDRSIITSLAVRWHKIDDSLSPLAYYQAVRQKESVIKIPDVVIQLDCDEKTLLDRYANRQRDYGLHEECIESVLLLKANYQGVKNWLQTCEAESIIGKRVNWITIDTYGHGYLAILEQILAIIAKSS</sequence>
<dbReference type="Gene3D" id="3.40.50.300">
    <property type="entry name" value="P-loop containing nucleotide triphosphate hydrolases"/>
    <property type="match status" value="1"/>
</dbReference>
<protein>
    <submittedName>
        <fullName evidence="1">Thymidylate kinase</fullName>
    </submittedName>
</protein>
<dbReference type="SUPFAM" id="SSF52540">
    <property type="entry name" value="P-loop containing nucleoside triphosphate hydrolases"/>
    <property type="match status" value="1"/>
</dbReference>